<dbReference type="HAMAP" id="MF_02071">
    <property type="entry name" value="RlpA"/>
    <property type="match status" value="1"/>
</dbReference>
<comment type="caution">
    <text evidence="7">The sequence shown here is derived from an EMBL/GenBank/DDBJ whole genome shotgun (WGS) entry which is preliminary data.</text>
</comment>
<dbReference type="PANTHER" id="PTHR34183:SF1">
    <property type="entry name" value="ENDOLYTIC PEPTIDOGLYCAN TRANSGLYCOSYLASE RLPA"/>
    <property type="match status" value="1"/>
</dbReference>
<dbReference type="Pfam" id="PF03330">
    <property type="entry name" value="DPBB_1"/>
    <property type="match status" value="1"/>
</dbReference>
<proteinExistence type="inferred from homology"/>
<dbReference type="RefSeq" id="WP_123176147.1">
    <property type="nucleotide sequence ID" value="NZ_QWDD01000001.1"/>
</dbReference>
<evidence type="ECO:0000259" key="6">
    <source>
        <dbReference type="Pfam" id="PF03330"/>
    </source>
</evidence>
<evidence type="ECO:0000313" key="8">
    <source>
        <dbReference type="Proteomes" id="UP000268623"/>
    </source>
</evidence>
<evidence type="ECO:0000256" key="4">
    <source>
        <dbReference type="RuleBase" id="RU003495"/>
    </source>
</evidence>
<evidence type="ECO:0000256" key="3">
    <source>
        <dbReference type="HAMAP-Rule" id="MF_02071"/>
    </source>
</evidence>
<evidence type="ECO:0000256" key="5">
    <source>
        <dbReference type="SAM" id="MobiDB-lite"/>
    </source>
</evidence>
<feature type="chain" id="PRO_5018344980" description="Endolytic peptidoglycan transglycosylase RlpA" evidence="3">
    <location>
        <begin position="21"/>
        <end position="153"/>
    </location>
</feature>
<feature type="signal peptide" evidence="3">
    <location>
        <begin position="1"/>
        <end position="20"/>
    </location>
</feature>
<feature type="region of interest" description="Disordered" evidence="5">
    <location>
        <begin position="22"/>
        <end position="49"/>
    </location>
</feature>
<dbReference type="Gene3D" id="2.40.40.10">
    <property type="entry name" value="RlpA-like domain"/>
    <property type="match status" value="1"/>
</dbReference>
<dbReference type="EMBL" id="QWDD01000001">
    <property type="protein sequence ID" value="RNJ50200.1"/>
    <property type="molecule type" value="Genomic_DNA"/>
</dbReference>
<keyword evidence="2 3" id="KW-0961">Cell wall biogenesis/degradation</keyword>
<dbReference type="NCBIfam" id="TIGR00413">
    <property type="entry name" value="rlpA"/>
    <property type="match status" value="1"/>
</dbReference>
<feature type="compositionally biased region" description="Basic residues" evidence="5">
    <location>
        <begin position="22"/>
        <end position="46"/>
    </location>
</feature>
<keyword evidence="1 3" id="KW-0456">Lyase</keyword>
<evidence type="ECO:0000313" key="7">
    <source>
        <dbReference type="EMBL" id="RNJ50200.1"/>
    </source>
</evidence>
<dbReference type="InterPro" id="IPR036908">
    <property type="entry name" value="RlpA-like_sf"/>
</dbReference>
<dbReference type="EC" id="4.2.2.-" evidence="3"/>
<dbReference type="InterPro" id="IPR009009">
    <property type="entry name" value="RlpA-like_DPBB"/>
</dbReference>
<evidence type="ECO:0000256" key="2">
    <source>
        <dbReference type="ARBA" id="ARBA00023316"/>
    </source>
</evidence>
<dbReference type="GO" id="GO:0008932">
    <property type="term" value="F:lytic endotransglycosylase activity"/>
    <property type="evidence" value="ECO:0007669"/>
    <property type="project" value="UniProtKB-UniRule"/>
</dbReference>
<dbReference type="PANTHER" id="PTHR34183">
    <property type="entry name" value="ENDOLYTIC PEPTIDOGLYCAN TRANSGLYCOSYLASE RLPA"/>
    <property type="match status" value="1"/>
</dbReference>
<dbReference type="Proteomes" id="UP000268623">
    <property type="component" value="Unassembled WGS sequence"/>
</dbReference>
<name>A0A3M9XTK5_9HYPH</name>
<keyword evidence="8" id="KW-1185">Reference proteome</keyword>
<dbReference type="OrthoDB" id="9779128at2"/>
<accession>A0A3M9XTK5</accession>
<dbReference type="AlphaFoldDB" id="A0A3M9XTK5"/>
<dbReference type="GO" id="GO:0071555">
    <property type="term" value="P:cell wall organization"/>
    <property type="evidence" value="ECO:0007669"/>
    <property type="project" value="UniProtKB-KW"/>
</dbReference>
<dbReference type="InterPro" id="IPR034718">
    <property type="entry name" value="RlpA"/>
</dbReference>
<dbReference type="CDD" id="cd22268">
    <property type="entry name" value="DPBB_RlpA-like"/>
    <property type="match status" value="1"/>
</dbReference>
<feature type="domain" description="RlpA-like protein double-psi beta-barrel" evidence="6">
    <location>
        <begin position="58"/>
        <end position="147"/>
    </location>
</feature>
<protein>
    <recommendedName>
        <fullName evidence="3">Endolytic peptidoglycan transglycosylase RlpA</fullName>
        <ecNumber evidence="3">4.2.2.-</ecNumber>
    </recommendedName>
</protein>
<comment type="function">
    <text evidence="3">Lytic transglycosylase with a strong preference for naked glycan strands that lack stem peptides.</text>
</comment>
<comment type="similarity">
    <text evidence="3 4">Belongs to the RlpA family.</text>
</comment>
<keyword evidence="3" id="KW-0732">Signal</keyword>
<dbReference type="SUPFAM" id="SSF50685">
    <property type="entry name" value="Barwin-like endoglucanases"/>
    <property type="match status" value="1"/>
</dbReference>
<sequence precursor="true">MNRICGVLTILALTTAPALAHHHHASSHSSRHSSRHASRHASLHASRHVEASQGFTANASFYGGGPRRYEPNSHTANGELFNMWDMTAAHRTLPMGTRLLLTYAGRSVVVRINDRGPAVWTGRSLDVSRGAATQLGLIERGTGQVRVQVIGKS</sequence>
<gene>
    <name evidence="3" type="primary">rlpA</name>
    <name evidence="7" type="ORF">D1O30_11945</name>
</gene>
<dbReference type="InterPro" id="IPR012997">
    <property type="entry name" value="RplA"/>
</dbReference>
<organism evidence="7 8">
    <name type="scientific">Methylocystis hirsuta</name>
    <dbReference type="NCBI Taxonomy" id="369798"/>
    <lineage>
        <taxon>Bacteria</taxon>
        <taxon>Pseudomonadati</taxon>
        <taxon>Pseudomonadota</taxon>
        <taxon>Alphaproteobacteria</taxon>
        <taxon>Hyphomicrobiales</taxon>
        <taxon>Methylocystaceae</taxon>
        <taxon>Methylocystis</taxon>
    </lineage>
</organism>
<evidence type="ECO:0000256" key="1">
    <source>
        <dbReference type="ARBA" id="ARBA00023239"/>
    </source>
</evidence>
<dbReference type="GO" id="GO:0000270">
    <property type="term" value="P:peptidoglycan metabolic process"/>
    <property type="evidence" value="ECO:0007669"/>
    <property type="project" value="UniProtKB-UniRule"/>
</dbReference>
<reference evidence="7 8" key="1">
    <citation type="submission" date="2018-08" db="EMBL/GenBank/DDBJ databases">
        <title>Genome sequence of Methylocystis hirsuta CSC1, a methanotroph able to accumulate PHAs.</title>
        <authorList>
            <person name="Bordel S."/>
            <person name="Rodriguez E."/>
            <person name="Gancedo J."/>
            <person name="Munoz R."/>
        </authorList>
    </citation>
    <scope>NUCLEOTIDE SEQUENCE [LARGE SCALE GENOMIC DNA]</scope>
    <source>
        <strain evidence="7 8">CSC1</strain>
    </source>
</reference>